<feature type="transmembrane region" description="Helical" evidence="1">
    <location>
        <begin position="192"/>
        <end position="212"/>
    </location>
</feature>
<organism evidence="2 3">
    <name type="scientific">Nonlabens ulvanivorans</name>
    <name type="common">Persicivirga ulvanivorans</name>
    <dbReference type="NCBI Taxonomy" id="906888"/>
    <lineage>
        <taxon>Bacteria</taxon>
        <taxon>Pseudomonadati</taxon>
        <taxon>Bacteroidota</taxon>
        <taxon>Flavobacteriia</taxon>
        <taxon>Flavobacteriales</taxon>
        <taxon>Flavobacteriaceae</taxon>
        <taxon>Nonlabens</taxon>
    </lineage>
</organism>
<feature type="transmembrane region" description="Helical" evidence="1">
    <location>
        <begin position="159"/>
        <end position="180"/>
    </location>
</feature>
<dbReference type="EMBL" id="BBMM01000010">
    <property type="protein sequence ID" value="GAL01377.1"/>
    <property type="molecule type" value="Genomic_DNA"/>
</dbReference>
<proteinExistence type="predicted"/>
<accession>A0A090R128</accession>
<name>A0A090R128_NONUL</name>
<evidence type="ECO:0000313" key="3">
    <source>
        <dbReference type="Proteomes" id="UP000029226"/>
    </source>
</evidence>
<comment type="caution">
    <text evidence="2">The sequence shown here is derived from an EMBL/GenBank/DDBJ whole genome shotgun (WGS) entry which is preliminary data.</text>
</comment>
<keyword evidence="1" id="KW-0472">Membrane</keyword>
<reference evidence="2 3" key="1">
    <citation type="journal article" date="2014" name="Genome Announc.">
        <title>Draft Genome Sequences of Marine Flavobacterium Nonlabens Strains NR17, NR24, NR27, NR32, NR33, and Ara13.</title>
        <authorList>
            <person name="Nakanishi M."/>
            <person name="Meirelles P."/>
            <person name="Suzuki R."/>
            <person name="Takatani N."/>
            <person name="Mino S."/>
            <person name="Suda W."/>
            <person name="Oshima K."/>
            <person name="Hattori M."/>
            <person name="Ohkuma M."/>
            <person name="Hosokawa M."/>
            <person name="Miyashita K."/>
            <person name="Thompson F.L."/>
            <person name="Niwa A."/>
            <person name="Sawabe T."/>
            <person name="Sawabe T."/>
        </authorList>
    </citation>
    <scope>NUCLEOTIDE SEQUENCE [LARGE SCALE GENOMIC DNA]</scope>
    <source>
        <strain evidence="3">JCM19314</strain>
    </source>
</reference>
<keyword evidence="1" id="KW-1133">Transmembrane helix</keyword>
<evidence type="ECO:0000256" key="1">
    <source>
        <dbReference type="SAM" id="Phobius"/>
    </source>
</evidence>
<protein>
    <submittedName>
        <fullName evidence="2">Uncharacterized protein</fullName>
    </submittedName>
</protein>
<keyword evidence="1" id="KW-0812">Transmembrane</keyword>
<dbReference type="AlphaFoldDB" id="A0A090R128"/>
<gene>
    <name evidence="2" type="ORF">JCM19314_821</name>
</gene>
<dbReference type="Proteomes" id="UP000029226">
    <property type="component" value="Unassembled WGS sequence"/>
</dbReference>
<feature type="transmembrane region" description="Helical" evidence="1">
    <location>
        <begin position="94"/>
        <end position="113"/>
    </location>
</feature>
<evidence type="ECO:0000313" key="2">
    <source>
        <dbReference type="EMBL" id="GAL01377.1"/>
    </source>
</evidence>
<sequence length="235" mass="27842">MKLNDSQIEDLYAFTRKHYVEYYDLQTELVDHLANAIEDQWELKPHLFFEDALQIEFKKFGVFGFTEVVEQRQKAMARKYSKLIWKHLKEYFKLPKILLLMSLTVILYVFISYQIIGTLLLTILITALVIGIGVDGFRKRRARYKLEKKGKKKWMFEEMIFQYGTGMTVFMFPIQFVSIINNGFTDISSLNPFITGVLSFIVVLMLMIGYIIRFEITKKAQIYLEQTYPEYKLVN</sequence>
<feature type="transmembrane region" description="Helical" evidence="1">
    <location>
        <begin position="119"/>
        <end position="138"/>
    </location>
</feature>